<evidence type="ECO:0000313" key="3">
    <source>
        <dbReference type="EMBL" id="MFC0274775.1"/>
    </source>
</evidence>
<proteinExistence type="predicted"/>
<dbReference type="PANTHER" id="PTHR43798">
    <property type="entry name" value="MONOACYLGLYCEROL LIPASE"/>
    <property type="match status" value="1"/>
</dbReference>
<evidence type="ECO:0000256" key="1">
    <source>
        <dbReference type="ARBA" id="ARBA00022801"/>
    </source>
</evidence>
<dbReference type="Proteomes" id="UP001589854">
    <property type="component" value="Unassembled WGS sequence"/>
</dbReference>
<dbReference type="GO" id="GO:0016787">
    <property type="term" value="F:hydrolase activity"/>
    <property type="evidence" value="ECO:0007669"/>
    <property type="project" value="UniProtKB-KW"/>
</dbReference>
<reference evidence="3 4" key="1">
    <citation type="submission" date="2024-09" db="EMBL/GenBank/DDBJ databases">
        <authorList>
            <person name="Sun Q."/>
            <person name="Mori K."/>
        </authorList>
    </citation>
    <scope>NUCLEOTIDE SEQUENCE [LARGE SCALE GENOMIC DNA]</scope>
    <source>
        <strain evidence="3 4">CCM 7228</strain>
    </source>
</reference>
<organism evidence="3 4">
    <name type="scientific">Metabacillus herbersteinensis</name>
    <dbReference type="NCBI Taxonomy" id="283816"/>
    <lineage>
        <taxon>Bacteria</taxon>
        <taxon>Bacillati</taxon>
        <taxon>Bacillota</taxon>
        <taxon>Bacilli</taxon>
        <taxon>Bacillales</taxon>
        <taxon>Bacillaceae</taxon>
        <taxon>Metabacillus</taxon>
    </lineage>
</organism>
<sequence>MKSIIEHKELIRDGCQIHYFVTGKPGNALVLFLHPAFGDHRCFDHQVNTFAEDYRVITIDLIGHGMSQPFGSKELINSSAEHLLAIIQTEGYESCHVIGVSMGSLIAQYFAYRYPDHVKSITSVGAYSIHELNKKITKAQRSEMIKWLFWAAISMKRFRKYLASVTVIHPVEQEKFYIMACSFTRKSFQVMSGLQHIVKERKEVQSTTPILLVCGDQDQEIIRESTIIWNDKDPQSKFILIKNAGHCANMDNPDRFNSTVKSFLQSQK</sequence>
<dbReference type="PRINTS" id="PR00111">
    <property type="entry name" value="ABHYDROLASE"/>
</dbReference>
<gene>
    <name evidence="3" type="ORF">ACFFIX_25990</name>
</gene>
<dbReference type="EMBL" id="JBHLVO010000045">
    <property type="protein sequence ID" value="MFC0274775.1"/>
    <property type="molecule type" value="Genomic_DNA"/>
</dbReference>
<feature type="domain" description="AB hydrolase-1" evidence="2">
    <location>
        <begin position="29"/>
        <end position="134"/>
    </location>
</feature>
<evidence type="ECO:0000313" key="4">
    <source>
        <dbReference type="Proteomes" id="UP001589854"/>
    </source>
</evidence>
<evidence type="ECO:0000259" key="2">
    <source>
        <dbReference type="Pfam" id="PF00561"/>
    </source>
</evidence>
<dbReference type="InterPro" id="IPR050266">
    <property type="entry name" value="AB_hydrolase_sf"/>
</dbReference>
<name>A0ABV6GM57_9BACI</name>
<dbReference type="InterPro" id="IPR000073">
    <property type="entry name" value="AB_hydrolase_1"/>
</dbReference>
<dbReference type="Pfam" id="PF00561">
    <property type="entry name" value="Abhydrolase_1"/>
    <property type="match status" value="1"/>
</dbReference>
<keyword evidence="4" id="KW-1185">Reference proteome</keyword>
<dbReference type="InterPro" id="IPR029058">
    <property type="entry name" value="AB_hydrolase_fold"/>
</dbReference>
<dbReference type="RefSeq" id="WP_378939354.1">
    <property type="nucleotide sequence ID" value="NZ_JBHLVO010000045.1"/>
</dbReference>
<comment type="caution">
    <text evidence="3">The sequence shown here is derived from an EMBL/GenBank/DDBJ whole genome shotgun (WGS) entry which is preliminary data.</text>
</comment>
<protein>
    <submittedName>
        <fullName evidence="3">Alpha/beta fold hydrolase</fullName>
    </submittedName>
</protein>
<accession>A0ABV6GM57</accession>
<dbReference type="PANTHER" id="PTHR43798:SF31">
    <property type="entry name" value="AB HYDROLASE SUPERFAMILY PROTEIN YCLE"/>
    <property type="match status" value="1"/>
</dbReference>
<dbReference type="SUPFAM" id="SSF53474">
    <property type="entry name" value="alpha/beta-Hydrolases"/>
    <property type="match status" value="1"/>
</dbReference>
<dbReference type="Gene3D" id="3.40.50.1820">
    <property type="entry name" value="alpha/beta hydrolase"/>
    <property type="match status" value="1"/>
</dbReference>
<keyword evidence="1 3" id="KW-0378">Hydrolase</keyword>